<dbReference type="SUPFAM" id="SSF52242">
    <property type="entry name" value="Cobalamin (vitamin B12)-binding domain"/>
    <property type="match status" value="1"/>
</dbReference>
<evidence type="ECO:0000256" key="1">
    <source>
        <dbReference type="ARBA" id="ARBA00001947"/>
    </source>
</evidence>
<evidence type="ECO:0000256" key="4">
    <source>
        <dbReference type="ARBA" id="ARBA00022643"/>
    </source>
</evidence>
<accession>A0A1M7K3U9</accession>
<evidence type="ECO:0000256" key="9">
    <source>
        <dbReference type="SAM" id="MobiDB-lite"/>
    </source>
</evidence>
<dbReference type="AlphaFoldDB" id="A0A1M7K3U9"/>
<evidence type="ECO:0000259" key="12">
    <source>
        <dbReference type="PROSITE" id="PS51337"/>
    </source>
</evidence>
<dbReference type="PROSITE" id="PS50902">
    <property type="entry name" value="FLAVODOXIN_LIKE"/>
    <property type="match status" value="1"/>
</dbReference>
<dbReference type="PANTHER" id="PTHR47099:SF1">
    <property type="entry name" value="METHYLCOBAMIDE:COM METHYLTRANSFERASE MTBA"/>
    <property type="match status" value="1"/>
</dbReference>
<evidence type="ECO:0000256" key="3">
    <source>
        <dbReference type="ARBA" id="ARBA00022630"/>
    </source>
</evidence>
<dbReference type="GO" id="GO:0031419">
    <property type="term" value="F:cobalamin binding"/>
    <property type="evidence" value="ECO:0007669"/>
    <property type="project" value="InterPro"/>
</dbReference>
<keyword evidence="7" id="KW-0862">Zinc</keyword>
<dbReference type="InterPro" id="IPR038071">
    <property type="entry name" value="UROD/MetE-like_sf"/>
</dbReference>
<dbReference type="GO" id="GO:0046872">
    <property type="term" value="F:metal ion binding"/>
    <property type="evidence" value="ECO:0007669"/>
    <property type="project" value="UniProtKB-KW"/>
</dbReference>
<dbReference type="RefSeq" id="WP_073037871.1">
    <property type="nucleotide sequence ID" value="NZ_BMLR01000023.1"/>
</dbReference>
<dbReference type="PROSITE" id="PS51332">
    <property type="entry name" value="B12_BINDING"/>
    <property type="match status" value="1"/>
</dbReference>
<dbReference type="Proteomes" id="UP000183974">
    <property type="component" value="Unassembled WGS sequence"/>
</dbReference>
<dbReference type="SUPFAM" id="SSF51726">
    <property type="entry name" value="UROD/MetE-like"/>
    <property type="match status" value="1"/>
</dbReference>
<dbReference type="OrthoDB" id="9780425at2"/>
<evidence type="ECO:0000256" key="5">
    <source>
        <dbReference type="ARBA" id="ARBA00022679"/>
    </source>
</evidence>
<dbReference type="Gene3D" id="1.10.1240.10">
    <property type="entry name" value="Methionine synthase domain"/>
    <property type="match status" value="1"/>
</dbReference>
<dbReference type="GO" id="GO:0006779">
    <property type="term" value="P:porphyrin-containing compound biosynthetic process"/>
    <property type="evidence" value="ECO:0007669"/>
    <property type="project" value="InterPro"/>
</dbReference>
<dbReference type="InterPro" id="IPR052024">
    <property type="entry name" value="Methanogen_methyltrans"/>
</dbReference>
<dbReference type="Pfam" id="PF02310">
    <property type="entry name" value="B12-binding"/>
    <property type="match status" value="1"/>
</dbReference>
<evidence type="ECO:0000313" key="13">
    <source>
        <dbReference type="EMBL" id="SHM59928.1"/>
    </source>
</evidence>
<sequence>MTRQMTSRERLFAAVTMTEQPDQVPVVPLLMTRGIREGGVRVDQVLLDGEAQAHAKKKSLDKFGGDVIIAGTDLFTPVECVPGCELDYLPYAQPSLVTHPTPTKEAFYRFKEKYEKEGFQPSKRVLAIQDEARTYVKMGLKDTHAIPTPVGGPITTAQLMTGSSEFLTLLSEDPDYALEVTDLALDIVKNVCRMMFEAGIDVCNILDPFNSSDILPPEVYRKHGLPYQKELFRYINEDLKGIGFTHTCTFTQPIWRDIAENGCFNFNGDMYPGMDKAKQAIGGQISLMGTLSPYSTLMHGTTDEVRNEVKKIAAEVGYNGGCIVMPGCDIDWNIPEENMHAMIQQCAEIKYPMDVAALGDLSDVYLAGHPKHPGKRSSSAQEDEKVVATESGETKPASPVDEVNQNLVEAIMEYDGDKAREWVQIGLDRGMTAQEIVFDGLSFGMKIVGDMYERNERFVTDMLKAAKTMDKAMPILTPLLENSGGGDGPTGTVVVGLVRGNTQDIGKNLVCLMLKANGFNVIDLGKNVKPEKFIETAEEHDAVAIGMSVMTNSSSVYVEKTKQLLEEQGIGDKYLLMFGGAAANVGLGRQMGIEYGIDANAAVSLVKDHLSKRLAA</sequence>
<dbReference type="Pfam" id="PF01208">
    <property type="entry name" value="URO-D"/>
    <property type="match status" value="1"/>
</dbReference>
<keyword evidence="3" id="KW-0285">Flavoprotein</keyword>
<keyword evidence="6" id="KW-0479">Metal-binding</keyword>
<reference evidence="13 14" key="1">
    <citation type="submission" date="2016-11" db="EMBL/GenBank/DDBJ databases">
        <authorList>
            <person name="Jaros S."/>
            <person name="Januszkiewicz K."/>
            <person name="Wedrychowicz H."/>
        </authorList>
    </citation>
    <scope>NUCLEOTIDE SEQUENCE [LARGE SCALE GENOMIC DNA]</scope>
    <source>
        <strain evidence="13 14">DSM 29589</strain>
    </source>
</reference>
<dbReference type="GO" id="GO:0004853">
    <property type="term" value="F:uroporphyrinogen decarboxylase activity"/>
    <property type="evidence" value="ECO:0007669"/>
    <property type="project" value="InterPro"/>
</dbReference>
<dbReference type="STRING" id="337701.SAMN05444398_12431"/>
<evidence type="ECO:0000256" key="7">
    <source>
        <dbReference type="ARBA" id="ARBA00022833"/>
    </source>
</evidence>
<feature type="region of interest" description="Disordered" evidence="9">
    <location>
        <begin position="369"/>
        <end position="400"/>
    </location>
</feature>
<dbReference type="CDD" id="cd03465">
    <property type="entry name" value="URO-D_like"/>
    <property type="match status" value="1"/>
</dbReference>
<dbReference type="InterPro" id="IPR006360">
    <property type="entry name" value="Mtase_MtaA_CmuA"/>
</dbReference>
<dbReference type="InterPro" id="IPR003759">
    <property type="entry name" value="Cbl-bd_cap"/>
</dbReference>
<dbReference type="GO" id="GO:0015948">
    <property type="term" value="P:methanogenesis"/>
    <property type="evidence" value="ECO:0007669"/>
    <property type="project" value="UniProtKB-KW"/>
</dbReference>
<keyword evidence="8" id="KW-0484">Methanogenesis</keyword>
<dbReference type="SUPFAM" id="SSF47644">
    <property type="entry name" value="Methionine synthase domain"/>
    <property type="match status" value="1"/>
</dbReference>
<dbReference type="PROSITE" id="PS51337">
    <property type="entry name" value="B12_BINDING_NTER"/>
    <property type="match status" value="1"/>
</dbReference>
<dbReference type="EMBL" id="FRBR01000024">
    <property type="protein sequence ID" value="SHM59928.1"/>
    <property type="molecule type" value="Genomic_DNA"/>
</dbReference>
<organism evidence="13 14">
    <name type="scientific">Roseovarius pacificus</name>
    <dbReference type="NCBI Taxonomy" id="337701"/>
    <lineage>
        <taxon>Bacteria</taxon>
        <taxon>Pseudomonadati</taxon>
        <taxon>Pseudomonadota</taxon>
        <taxon>Alphaproteobacteria</taxon>
        <taxon>Rhodobacterales</taxon>
        <taxon>Roseobacteraceae</taxon>
        <taxon>Roseovarius</taxon>
    </lineage>
</organism>
<dbReference type="SMART" id="SM01018">
    <property type="entry name" value="B12-binding_2"/>
    <property type="match status" value="1"/>
</dbReference>
<evidence type="ECO:0000256" key="2">
    <source>
        <dbReference type="ARBA" id="ARBA00022603"/>
    </source>
</evidence>
<keyword evidence="4" id="KW-0288">FMN</keyword>
<dbReference type="InterPro" id="IPR036724">
    <property type="entry name" value="Cobalamin-bd_sf"/>
</dbReference>
<feature type="domain" description="B12-binding" evidence="11">
    <location>
        <begin position="490"/>
        <end position="616"/>
    </location>
</feature>
<proteinExistence type="predicted"/>
<dbReference type="PANTHER" id="PTHR47099">
    <property type="entry name" value="METHYLCOBAMIDE:COM METHYLTRANSFERASE MTBA"/>
    <property type="match status" value="1"/>
</dbReference>
<comment type="cofactor">
    <cofactor evidence="1">
        <name>Zn(2+)</name>
        <dbReference type="ChEBI" id="CHEBI:29105"/>
    </cofactor>
</comment>
<dbReference type="GO" id="GO:0008168">
    <property type="term" value="F:methyltransferase activity"/>
    <property type="evidence" value="ECO:0007669"/>
    <property type="project" value="UniProtKB-KW"/>
</dbReference>
<gene>
    <name evidence="13" type="ORF">SAMN05444398_12431</name>
</gene>
<keyword evidence="14" id="KW-1185">Reference proteome</keyword>
<dbReference type="GO" id="GO:0010181">
    <property type="term" value="F:FMN binding"/>
    <property type="evidence" value="ECO:0007669"/>
    <property type="project" value="InterPro"/>
</dbReference>
<evidence type="ECO:0000256" key="6">
    <source>
        <dbReference type="ARBA" id="ARBA00022723"/>
    </source>
</evidence>
<dbReference type="InterPro" id="IPR036594">
    <property type="entry name" value="Meth_synthase_dom"/>
</dbReference>
<evidence type="ECO:0000313" key="14">
    <source>
        <dbReference type="Proteomes" id="UP000183974"/>
    </source>
</evidence>
<dbReference type="CDD" id="cd02070">
    <property type="entry name" value="corrinoid_protein_B12-BD"/>
    <property type="match status" value="1"/>
</dbReference>
<dbReference type="PIRSF" id="PIRSF036688">
    <property type="entry name" value="CmuA"/>
    <property type="match status" value="1"/>
</dbReference>
<dbReference type="Gene3D" id="3.20.20.210">
    <property type="match status" value="1"/>
</dbReference>
<evidence type="ECO:0000259" key="11">
    <source>
        <dbReference type="PROSITE" id="PS51332"/>
    </source>
</evidence>
<dbReference type="GO" id="GO:0032259">
    <property type="term" value="P:methylation"/>
    <property type="evidence" value="ECO:0007669"/>
    <property type="project" value="UniProtKB-KW"/>
</dbReference>
<protein>
    <submittedName>
        <fullName evidence="13">CmuA protein</fullName>
    </submittedName>
</protein>
<evidence type="ECO:0000259" key="10">
    <source>
        <dbReference type="PROSITE" id="PS50902"/>
    </source>
</evidence>
<name>A0A1M7K3U9_9RHOB</name>
<keyword evidence="5" id="KW-0808">Transferase</keyword>
<evidence type="ECO:0000256" key="8">
    <source>
        <dbReference type="ARBA" id="ARBA00022994"/>
    </source>
</evidence>
<feature type="domain" description="B12-binding N-terminal" evidence="12">
    <location>
        <begin position="390"/>
        <end position="488"/>
    </location>
</feature>
<feature type="domain" description="Flavodoxin-like" evidence="10">
    <location>
        <begin position="491"/>
        <end position="616"/>
    </location>
</feature>
<dbReference type="NCBIfam" id="TIGR01463">
    <property type="entry name" value="mtaA_cmuA"/>
    <property type="match status" value="1"/>
</dbReference>
<dbReference type="InterPro" id="IPR006158">
    <property type="entry name" value="Cobalamin-bd"/>
</dbReference>
<dbReference type="InterPro" id="IPR008254">
    <property type="entry name" value="Flavodoxin/NO_synth"/>
</dbReference>
<dbReference type="InterPro" id="IPR015839">
    <property type="entry name" value="CmuA"/>
</dbReference>
<dbReference type="Gene3D" id="3.40.50.280">
    <property type="entry name" value="Cobalamin-binding domain"/>
    <property type="match status" value="1"/>
</dbReference>
<dbReference type="Pfam" id="PF02607">
    <property type="entry name" value="B12-binding_2"/>
    <property type="match status" value="1"/>
</dbReference>
<keyword evidence="2" id="KW-0489">Methyltransferase</keyword>
<dbReference type="GO" id="GO:0006730">
    <property type="term" value="P:one-carbon metabolic process"/>
    <property type="evidence" value="ECO:0007669"/>
    <property type="project" value="InterPro"/>
</dbReference>
<dbReference type="InterPro" id="IPR000257">
    <property type="entry name" value="Uroporphyrinogen_deCOase"/>
</dbReference>